<geneLocation type="plasmid" evidence="2 3">
    <name>pRgalR602c</name>
</geneLocation>
<dbReference type="AlphaFoldDB" id="A0A0B4XG15"/>
<gene>
    <name evidence="2" type="ORF">RGR602_PC01993</name>
</gene>
<keyword evidence="3" id="KW-1185">Reference proteome</keyword>
<evidence type="ECO:0000313" key="2">
    <source>
        <dbReference type="EMBL" id="AJD46016.1"/>
    </source>
</evidence>
<dbReference type="Proteomes" id="UP000031368">
    <property type="component" value="Plasmid pRgalR602c"/>
</dbReference>
<proteinExistence type="predicted"/>
<dbReference type="HOGENOM" id="CLU_2846791_0_0_5"/>
<dbReference type="EMBL" id="CP006880">
    <property type="protein sequence ID" value="AJD46016.1"/>
    <property type="molecule type" value="Genomic_DNA"/>
</dbReference>
<sequence>MLLNLETPPDRLLRVRRCQPKASQADKRSPGKRRNGHPTGHYGSNLQLSVEQIFSSLFPTDEHVA</sequence>
<feature type="region of interest" description="Disordered" evidence="1">
    <location>
        <begin position="1"/>
        <end position="46"/>
    </location>
</feature>
<protein>
    <submittedName>
        <fullName evidence="2">Uncharacterized protein</fullName>
    </submittedName>
</protein>
<name>A0A0B4XG15_9HYPH</name>
<evidence type="ECO:0000313" key="3">
    <source>
        <dbReference type="Proteomes" id="UP000031368"/>
    </source>
</evidence>
<accession>A0A0B4XG15</accession>
<reference evidence="2 3" key="1">
    <citation type="submission" date="2013-11" db="EMBL/GenBank/DDBJ databases">
        <title>Complete genome sequence of Rhizobium gallicum bv. gallicum R602.</title>
        <authorList>
            <person name="Bustos P."/>
            <person name="Santamaria R.I."/>
            <person name="Lozano L."/>
            <person name="Acosta J.L."/>
            <person name="Ormeno-Orrillo E."/>
            <person name="Rogel M.A."/>
            <person name="Romero D."/>
            <person name="Cevallos M.A."/>
            <person name="Martinez-Romero E."/>
            <person name="Gonzalez V."/>
        </authorList>
    </citation>
    <scope>NUCLEOTIDE SEQUENCE [LARGE SCALE GENOMIC DNA]</scope>
    <source>
        <strain evidence="2 3">R602</strain>
        <plasmid evidence="2 3">pRgalR602c</plasmid>
    </source>
</reference>
<keyword evidence="2" id="KW-0614">Plasmid</keyword>
<organism evidence="2 3">
    <name type="scientific">Rhizobium gallicum bv. gallicum R602sp</name>
    <dbReference type="NCBI Taxonomy" id="1041138"/>
    <lineage>
        <taxon>Bacteria</taxon>
        <taxon>Pseudomonadati</taxon>
        <taxon>Pseudomonadota</taxon>
        <taxon>Alphaproteobacteria</taxon>
        <taxon>Hyphomicrobiales</taxon>
        <taxon>Rhizobiaceae</taxon>
        <taxon>Rhizobium/Agrobacterium group</taxon>
        <taxon>Rhizobium</taxon>
    </lineage>
</organism>
<dbReference type="KEGG" id="rga:RGR602_PC01993"/>
<evidence type="ECO:0000256" key="1">
    <source>
        <dbReference type="SAM" id="MobiDB-lite"/>
    </source>
</evidence>